<dbReference type="OrthoDB" id="9806641at2"/>
<dbReference type="AlphaFoldDB" id="W0RIR8"/>
<name>W0RIR8_9BACT</name>
<dbReference type="KEGG" id="gba:J421_2673"/>
<dbReference type="InterPro" id="IPR021457">
    <property type="entry name" value="DUF3108"/>
</dbReference>
<feature type="region of interest" description="Disordered" evidence="1">
    <location>
        <begin position="20"/>
        <end position="46"/>
    </location>
</feature>
<dbReference type="eggNOG" id="COG3170">
    <property type="taxonomic scope" value="Bacteria"/>
</dbReference>
<accession>W0RIR8</accession>
<dbReference type="RefSeq" id="WP_025411680.1">
    <property type="nucleotide sequence ID" value="NZ_CP007128.1"/>
</dbReference>
<proteinExistence type="predicted"/>
<dbReference type="HOGENOM" id="CLU_073797_2_0_0"/>
<evidence type="ECO:0000313" key="2">
    <source>
        <dbReference type="EMBL" id="AHG90210.1"/>
    </source>
</evidence>
<keyword evidence="3" id="KW-1185">Reference proteome</keyword>
<feature type="compositionally biased region" description="Low complexity" evidence="1">
    <location>
        <begin position="28"/>
        <end position="43"/>
    </location>
</feature>
<sequence>MTGRLLSSLVAFGVAVGSHGPSTPPARAPQALQPATADAAQPRAADRAPVPWGVGEELIYDVRFGPLKVGDGSMQVASLEDVRGHETYRTIFHVRGGTIVYSVNDVFQSWIDTRTLYSLRFVKDQEEGRKFRNTRIELFPERQVFLENDDKDEQKSVPNPLDDGSFLYFVRTLPLRPGDVYELNRYFRPDRNPVRIRVLRRDTISVPAGKFPTIVVQPTIKTKGIFSEGGHAEVWISDDADRVVVQMKSSLSFGSLNLYLRAKKLGTK</sequence>
<evidence type="ECO:0000256" key="1">
    <source>
        <dbReference type="SAM" id="MobiDB-lite"/>
    </source>
</evidence>
<organism evidence="2 3">
    <name type="scientific">Gemmatirosa kalamazoonensis</name>
    <dbReference type="NCBI Taxonomy" id="861299"/>
    <lineage>
        <taxon>Bacteria</taxon>
        <taxon>Pseudomonadati</taxon>
        <taxon>Gemmatimonadota</taxon>
        <taxon>Gemmatimonadia</taxon>
        <taxon>Gemmatimonadales</taxon>
        <taxon>Gemmatimonadaceae</taxon>
        <taxon>Gemmatirosa</taxon>
    </lineage>
</organism>
<gene>
    <name evidence="2" type="ORF">J421_2673</name>
</gene>
<protein>
    <recommendedName>
        <fullName evidence="4">DUF3108 domain-containing protein</fullName>
    </recommendedName>
</protein>
<evidence type="ECO:0008006" key="4">
    <source>
        <dbReference type="Google" id="ProtNLM"/>
    </source>
</evidence>
<evidence type="ECO:0000313" key="3">
    <source>
        <dbReference type="Proteomes" id="UP000019151"/>
    </source>
</evidence>
<dbReference type="STRING" id="861299.J421_2673"/>
<dbReference type="InParanoid" id="W0RIR8"/>
<dbReference type="Pfam" id="PF11306">
    <property type="entry name" value="DUF3108"/>
    <property type="match status" value="1"/>
</dbReference>
<reference evidence="2 3" key="1">
    <citation type="journal article" date="2014" name="Genome Announc.">
        <title>Genome Sequence and Methylome of Soil Bacterium Gemmatirosa kalamazoonensis KBS708T, a Member of the Rarely Cultivated Gemmatimonadetes Phylum.</title>
        <authorList>
            <person name="Debruyn J.M."/>
            <person name="Radosevich M."/>
            <person name="Wommack K.E."/>
            <person name="Polson S.W."/>
            <person name="Hauser L.J."/>
            <person name="Fawaz M.N."/>
            <person name="Korlach J."/>
            <person name="Tsai Y.C."/>
        </authorList>
    </citation>
    <scope>NUCLEOTIDE SEQUENCE [LARGE SCALE GENOMIC DNA]</scope>
    <source>
        <strain evidence="2 3">KBS708</strain>
    </source>
</reference>
<dbReference type="Proteomes" id="UP000019151">
    <property type="component" value="Chromosome"/>
</dbReference>
<dbReference type="EMBL" id="CP007128">
    <property type="protein sequence ID" value="AHG90210.1"/>
    <property type="molecule type" value="Genomic_DNA"/>
</dbReference>